<dbReference type="EMBL" id="MU001700">
    <property type="protein sequence ID" value="KAF2453054.1"/>
    <property type="molecule type" value="Genomic_DNA"/>
</dbReference>
<gene>
    <name evidence="2" type="ORF">BDY21DRAFT_145784</name>
</gene>
<proteinExistence type="predicted"/>
<reference evidence="2" key="1">
    <citation type="journal article" date="2020" name="Stud. Mycol.">
        <title>101 Dothideomycetes genomes: a test case for predicting lifestyles and emergence of pathogens.</title>
        <authorList>
            <person name="Haridas S."/>
            <person name="Albert R."/>
            <person name="Binder M."/>
            <person name="Bloem J."/>
            <person name="Labutti K."/>
            <person name="Salamov A."/>
            <person name="Andreopoulos B."/>
            <person name="Baker S."/>
            <person name="Barry K."/>
            <person name="Bills G."/>
            <person name="Bluhm B."/>
            <person name="Cannon C."/>
            <person name="Castanera R."/>
            <person name="Culley D."/>
            <person name="Daum C."/>
            <person name="Ezra D."/>
            <person name="Gonzalez J."/>
            <person name="Henrissat B."/>
            <person name="Kuo A."/>
            <person name="Liang C."/>
            <person name="Lipzen A."/>
            <person name="Lutzoni F."/>
            <person name="Magnuson J."/>
            <person name="Mondo S."/>
            <person name="Nolan M."/>
            <person name="Ohm R."/>
            <person name="Pangilinan J."/>
            <person name="Park H.-J."/>
            <person name="Ramirez L."/>
            <person name="Alfaro M."/>
            <person name="Sun H."/>
            <person name="Tritt A."/>
            <person name="Yoshinaga Y."/>
            <person name="Zwiers L.-H."/>
            <person name="Turgeon B."/>
            <person name="Goodwin S."/>
            <person name="Spatafora J."/>
            <person name="Crous P."/>
            <person name="Grigoriev I."/>
        </authorList>
    </citation>
    <scope>NUCLEOTIDE SEQUENCE</scope>
    <source>
        <strain evidence="2">ATCC 16933</strain>
    </source>
</reference>
<accession>A0A6A6NNU4</accession>
<protein>
    <submittedName>
        <fullName evidence="2">Uncharacterized protein</fullName>
    </submittedName>
</protein>
<dbReference type="AlphaFoldDB" id="A0A6A6NNU4"/>
<evidence type="ECO:0000313" key="2">
    <source>
        <dbReference type="EMBL" id="KAF2453054.1"/>
    </source>
</evidence>
<name>A0A6A6NNU4_9PEZI</name>
<feature type="region of interest" description="Disordered" evidence="1">
    <location>
        <begin position="75"/>
        <end position="100"/>
    </location>
</feature>
<evidence type="ECO:0000256" key="1">
    <source>
        <dbReference type="SAM" id="MobiDB-lite"/>
    </source>
</evidence>
<evidence type="ECO:0000313" key="3">
    <source>
        <dbReference type="Proteomes" id="UP000799766"/>
    </source>
</evidence>
<dbReference type="Proteomes" id="UP000799766">
    <property type="component" value="Unassembled WGS sequence"/>
</dbReference>
<keyword evidence="3" id="KW-1185">Reference proteome</keyword>
<feature type="region of interest" description="Disordered" evidence="1">
    <location>
        <begin position="34"/>
        <end position="56"/>
    </location>
</feature>
<sequence>MHDLLRQGLVRFGFVVDIMCGSSGHVMFGAKGNAGPGSAHSVRRLQSTPRPQPRMHSACHRVLCDARQIRLAPSRIGAGCRKGSASKSGTPRPASRPRLPAFVRNRVAGARRRKGCVRFASGQPTGTLADEAG</sequence>
<organism evidence="2 3">
    <name type="scientific">Lineolata rhizophorae</name>
    <dbReference type="NCBI Taxonomy" id="578093"/>
    <lineage>
        <taxon>Eukaryota</taxon>
        <taxon>Fungi</taxon>
        <taxon>Dikarya</taxon>
        <taxon>Ascomycota</taxon>
        <taxon>Pezizomycotina</taxon>
        <taxon>Dothideomycetes</taxon>
        <taxon>Dothideomycetes incertae sedis</taxon>
        <taxon>Lineolatales</taxon>
        <taxon>Lineolataceae</taxon>
        <taxon>Lineolata</taxon>
    </lineage>
</organism>